<evidence type="ECO:0000313" key="10">
    <source>
        <dbReference type="Proteomes" id="UP000237682"/>
    </source>
</evidence>
<evidence type="ECO:0000256" key="6">
    <source>
        <dbReference type="ARBA" id="ARBA00023136"/>
    </source>
</evidence>
<evidence type="ECO:0000256" key="4">
    <source>
        <dbReference type="ARBA" id="ARBA00022692"/>
    </source>
</evidence>
<dbReference type="Pfam" id="PF00474">
    <property type="entry name" value="SSF"/>
    <property type="match status" value="1"/>
</dbReference>
<feature type="transmembrane region" description="Helical" evidence="8">
    <location>
        <begin position="74"/>
        <end position="99"/>
    </location>
</feature>
<dbReference type="InterPro" id="IPR038377">
    <property type="entry name" value="Na/Glc_symporter_sf"/>
</dbReference>
<feature type="transmembrane region" description="Helical" evidence="8">
    <location>
        <begin position="338"/>
        <end position="366"/>
    </location>
</feature>
<evidence type="ECO:0000256" key="5">
    <source>
        <dbReference type="ARBA" id="ARBA00022989"/>
    </source>
</evidence>
<evidence type="ECO:0000256" key="2">
    <source>
        <dbReference type="ARBA" id="ARBA00006434"/>
    </source>
</evidence>
<reference evidence="9 10" key="1">
    <citation type="submission" date="2018-02" db="EMBL/GenBank/DDBJ databases">
        <title>Whole genome sequencing of endophytic bacterium.</title>
        <authorList>
            <person name="Eedara R."/>
            <person name="Podile A.R."/>
        </authorList>
    </citation>
    <scope>NUCLEOTIDE SEQUENCE [LARGE SCALE GENOMIC DNA]</scope>
    <source>
        <strain evidence="9 10">RP1T</strain>
    </source>
</reference>
<dbReference type="RefSeq" id="WP_105861693.1">
    <property type="nucleotide sequence ID" value="NZ_PUEJ01000003.1"/>
</dbReference>
<comment type="subcellular location">
    <subcellularLocation>
        <location evidence="1">Membrane</location>
        <topology evidence="1">Multi-pass membrane protein</topology>
    </subcellularLocation>
</comment>
<dbReference type="NCBIfam" id="NF046076">
    <property type="entry name" value="monocarbox_MctP"/>
    <property type="match status" value="1"/>
</dbReference>
<dbReference type="OrthoDB" id="9810181at2"/>
<accession>A0A2S9QFA2</accession>
<feature type="transmembrane region" description="Helical" evidence="8">
    <location>
        <begin position="441"/>
        <end position="463"/>
    </location>
</feature>
<evidence type="ECO:0000256" key="3">
    <source>
        <dbReference type="ARBA" id="ARBA00022448"/>
    </source>
</evidence>
<name>A0A2S9QFA2_9HYPH</name>
<comment type="caution">
    <text evidence="9">The sequence shown here is derived from an EMBL/GenBank/DDBJ whole genome shotgun (WGS) entry which is preliminary data.</text>
</comment>
<feature type="transmembrane region" description="Helical" evidence="8">
    <location>
        <begin position="194"/>
        <end position="215"/>
    </location>
</feature>
<evidence type="ECO:0000313" key="9">
    <source>
        <dbReference type="EMBL" id="PRH88028.1"/>
    </source>
</evidence>
<keyword evidence="10" id="KW-1185">Reference proteome</keyword>
<sequence>MLDNLNWTAAMVFVFFFLLVTVVGFVASRWKAGDLDQLHEWGLGGRRFGAWITWFLLGGDLYTAYTVIAVPGLMYAVGAYGFFAVPYTILIYPLIFLIMPRLWNATHKHGYLTGADFIAGRYGNRWLELAVAFTGILATMPYIALQLVGMEKVIQALGFSATGFASHLPLTIAFIILALYTYKSGLRAPAMIAFVKDIMIYVFVIAAVVIIPYQLGGFGSIFEKAKVVYDAKAAALAAAGKPANVGLTLTSAQIWPFITLSIGSAMALFMYPHALTGTLSATGPNAIRRNAVALPAYSLILGLIALLGVMAVAAGIETPNGDASMAIPLLINKMFPDWFAGFCFAAIAIGALVPAAVMSIGAANTFTRNIWKPFIEPDLSAQKESYLAKLMSLIVKVGALAVIFWLPTKFAIDLQLLGGVWMIQIFPALVAGLYTRWFNGWALLIGWAVGMLAGSYMAMASGAVAPTYALFGTSFYIGLIAVVLNFVVSVVLTMVLGSTTQDETSSADYEDAVTTS</sequence>
<feature type="transmembrane region" description="Helical" evidence="8">
    <location>
        <begin position="386"/>
        <end position="406"/>
    </location>
</feature>
<dbReference type="PROSITE" id="PS50283">
    <property type="entry name" value="NA_SOLUT_SYMP_3"/>
    <property type="match status" value="1"/>
</dbReference>
<dbReference type="Proteomes" id="UP000237682">
    <property type="component" value="Unassembled WGS sequence"/>
</dbReference>
<feature type="transmembrane region" description="Helical" evidence="8">
    <location>
        <begin position="48"/>
        <end position="68"/>
    </location>
</feature>
<protein>
    <submittedName>
        <fullName evidence="9">Sodium:solute symporter</fullName>
    </submittedName>
</protein>
<dbReference type="PANTHER" id="PTHR48086:SF8">
    <property type="entry name" value="MONOCARBOXYLIC ACID PERMEASE"/>
    <property type="match status" value="1"/>
</dbReference>
<evidence type="ECO:0000256" key="7">
    <source>
        <dbReference type="RuleBase" id="RU362091"/>
    </source>
</evidence>
<feature type="transmembrane region" description="Helical" evidence="8">
    <location>
        <begin position="164"/>
        <end position="182"/>
    </location>
</feature>
<gene>
    <name evidence="9" type="ORF">C5L14_09020</name>
</gene>
<feature type="transmembrane region" description="Helical" evidence="8">
    <location>
        <begin position="126"/>
        <end position="144"/>
    </location>
</feature>
<proteinExistence type="inferred from homology"/>
<feature type="transmembrane region" description="Helical" evidence="8">
    <location>
        <begin position="6"/>
        <end position="27"/>
    </location>
</feature>
<evidence type="ECO:0000256" key="8">
    <source>
        <dbReference type="SAM" id="Phobius"/>
    </source>
</evidence>
<feature type="transmembrane region" description="Helical" evidence="8">
    <location>
        <begin position="412"/>
        <end position="434"/>
    </location>
</feature>
<dbReference type="AlphaFoldDB" id="A0A2S9QFA2"/>
<dbReference type="Gene3D" id="1.20.1730.10">
    <property type="entry name" value="Sodium/glucose cotransporter"/>
    <property type="match status" value="1"/>
</dbReference>
<keyword evidence="6 8" id="KW-0472">Membrane</keyword>
<dbReference type="InterPro" id="IPR050277">
    <property type="entry name" value="Sodium:Solute_Symporter"/>
</dbReference>
<keyword evidence="5 8" id="KW-1133">Transmembrane helix</keyword>
<feature type="transmembrane region" description="Helical" evidence="8">
    <location>
        <begin position="254"/>
        <end position="271"/>
    </location>
</feature>
<organism evidence="9 10">
    <name type="scientific">Labrys okinawensis</name>
    <dbReference type="NCBI Taxonomy" id="346911"/>
    <lineage>
        <taxon>Bacteria</taxon>
        <taxon>Pseudomonadati</taxon>
        <taxon>Pseudomonadota</taxon>
        <taxon>Alphaproteobacteria</taxon>
        <taxon>Hyphomicrobiales</taxon>
        <taxon>Xanthobacteraceae</taxon>
        <taxon>Labrys</taxon>
    </lineage>
</organism>
<comment type="similarity">
    <text evidence="2 7">Belongs to the sodium:solute symporter (SSF) (TC 2.A.21) family.</text>
</comment>
<dbReference type="GO" id="GO:0022857">
    <property type="term" value="F:transmembrane transporter activity"/>
    <property type="evidence" value="ECO:0007669"/>
    <property type="project" value="InterPro"/>
</dbReference>
<dbReference type="CDD" id="cd10322">
    <property type="entry name" value="SLC5sbd"/>
    <property type="match status" value="1"/>
</dbReference>
<dbReference type="PANTHER" id="PTHR48086">
    <property type="entry name" value="SODIUM/PROLINE SYMPORTER-RELATED"/>
    <property type="match status" value="1"/>
</dbReference>
<keyword evidence="4 8" id="KW-0812">Transmembrane</keyword>
<evidence type="ECO:0000256" key="1">
    <source>
        <dbReference type="ARBA" id="ARBA00004141"/>
    </source>
</evidence>
<dbReference type="GO" id="GO:0005886">
    <property type="term" value="C:plasma membrane"/>
    <property type="evidence" value="ECO:0007669"/>
    <property type="project" value="TreeGrafter"/>
</dbReference>
<feature type="transmembrane region" description="Helical" evidence="8">
    <location>
        <begin position="475"/>
        <end position="496"/>
    </location>
</feature>
<feature type="transmembrane region" description="Helical" evidence="8">
    <location>
        <begin position="292"/>
        <end position="316"/>
    </location>
</feature>
<keyword evidence="3" id="KW-0813">Transport</keyword>
<dbReference type="EMBL" id="PUEJ01000003">
    <property type="protein sequence ID" value="PRH88028.1"/>
    <property type="molecule type" value="Genomic_DNA"/>
</dbReference>
<dbReference type="InterPro" id="IPR001734">
    <property type="entry name" value="Na/solute_symporter"/>
</dbReference>